<feature type="compositionally biased region" description="Acidic residues" evidence="1">
    <location>
        <begin position="523"/>
        <end position="536"/>
    </location>
</feature>
<keyword evidence="3" id="KW-1185">Reference proteome</keyword>
<feature type="compositionally biased region" description="Basic and acidic residues" evidence="1">
    <location>
        <begin position="496"/>
        <end position="505"/>
    </location>
</feature>
<organism evidence="2 3">
    <name type="scientific">Exophiala viscosa</name>
    <dbReference type="NCBI Taxonomy" id="2486360"/>
    <lineage>
        <taxon>Eukaryota</taxon>
        <taxon>Fungi</taxon>
        <taxon>Dikarya</taxon>
        <taxon>Ascomycota</taxon>
        <taxon>Pezizomycotina</taxon>
        <taxon>Eurotiomycetes</taxon>
        <taxon>Chaetothyriomycetidae</taxon>
        <taxon>Chaetothyriales</taxon>
        <taxon>Herpotrichiellaceae</taxon>
        <taxon>Exophiala</taxon>
    </lineage>
</organism>
<protein>
    <submittedName>
        <fullName evidence="2">Uncharacterized protein</fullName>
    </submittedName>
</protein>
<accession>A0AAN6IGK9</accession>
<name>A0AAN6IGK9_9EURO</name>
<evidence type="ECO:0000313" key="2">
    <source>
        <dbReference type="EMBL" id="KAI1616791.1"/>
    </source>
</evidence>
<gene>
    <name evidence="2" type="ORF">EDD36DRAFT_472141</name>
</gene>
<evidence type="ECO:0000256" key="1">
    <source>
        <dbReference type="SAM" id="MobiDB-lite"/>
    </source>
</evidence>
<dbReference type="Proteomes" id="UP001203852">
    <property type="component" value="Unassembled WGS sequence"/>
</dbReference>
<sequence>MRPIERSHGAPASSIASTTGYLHRYSDGDSYAKVSDQRSGKYFFLDPGIMSFEAASEMEKEVEAHTENVIAEDAKDLKDQVVSPAAPEGAAKAKADSVDDMIATGKATLPHEDSEARPQSRFPSVDAVDDLDSFKSAARTLLSIHRDEIAQRDEHISKLRAELLRVREGLQALENQSLLGQPLQDVADHSDKEWTFVQSMYAPELGKESQEQVSGRIENIWASCLKAVQDIMAQDAPLEASRPSKFPQAFTDLYEVMTIVELLTEPSDAAFASRTRTVLVLALLAKALEEYILTPNYLLEDDNELRYILSKMTDTKKKAHFRGLLLSISEEDGFKEPVRLFRVENALDSITKPLEAVYQEDFRDKLRSRLEQLLEGIMTAWEPAQHCESHLEVSTMAKRDGREWRTLRFEGDTANLVTVKSDAFEADPVLMTLFPRVCIIDRSKKPAFTTVFPGVVFQRSQATVEVADVEVKSVEIPGVPTTELVAMEQMGGVAKENAKADEADSRITGSESEGSSASSGETEGSETESNDGDEEA</sequence>
<dbReference type="AlphaFoldDB" id="A0AAN6IGK9"/>
<feature type="compositionally biased region" description="Low complexity" evidence="1">
    <location>
        <begin position="508"/>
        <end position="522"/>
    </location>
</feature>
<evidence type="ECO:0000313" key="3">
    <source>
        <dbReference type="Proteomes" id="UP001203852"/>
    </source>
</evidence>
<reference evidence="2" key="1">
    <citation type="journal article" date="2022" name="bioRxiv">
        <title>Deciphering the potential niche of two novel black yeast fungi from a biological soil crust based on their genomes, phenotypes, and melanin regulation.</title>
        <authorList>
            <consortium name="DOE Joint Genome Institute"/>
            <person name="Carr E.C."/>
            <person name="Barton Q."/>
            <person name="Grambo S."/>
            <person name="Sullivan M."/>
            <person name="Renfro C.M."/>
            <person name="Kuo A."/>
            <person name="Pangilinan J."/>
            <person name="Lipzen A."/>
            <person name="Keymanesh K."/>
            <person name="Savage E."/>
            <person name="Barry K."/>
            <person name="Grigoriev I.V."/>
            <person name="Riekhof W.R."/>
            <person name="Harris S.S."/>
        </authorList>
    </citation>
    <scope>NUCLEOTIDE SEQUENCE</scope>
    <source>
        <strain evidence="2">JF 03-4F</strain>
    </source>
</reference>
<dbReference type="EMBL" id="MU404351">
    <property type="protein sequence ID" value="KAI1616791.1"/>
    <property type="molecule type" value="Genomic_DNA"/>
</dbReference>
<comment type="caution">
    <text evidence="2">The sequence shown here is derived from an EMBL/GenBank/DDBJ whole genome shotgun (WGS) entry which is preliminary data.</text>
</comment>
<feature type="region of interest" description="Disordered" evidence="1">
    <location>
        <begin position="493"/>
        <end position="536"/>
    </location>
</feature>
<proteinExistence type="predicted"/>